<dbReference type="PANTHER" id="PTHR30537:SF3">
    <property type="entry name" value="TRANSCRIPTIONAL REGULATORY PROTEIN"/>
    <property type="match status" value="1"/>
</dbReference>
<dbReference type="Gene3D" id="3.40.190.290">
    <property type="match status" value="1"/>
</dbReference>
<keyword evidence="2" id="KW-0805">Transcription regulation</keyword>
<keyword evidence="4" id="KW-0804">Transcription</keyword>
<accession>A0ABZ2KNS2</accession>
<reference evidence="6 7" key="1">
    <citation type="submission" date="2021-12" db="EMBL/GenBank/DDBJ databases">
        <title>Discovery of the Pendulisporaceae a myxobacterial family with distinct sporulation behavior and unique specialized metabolism.</title>
        <authorList>
            <person name="Garcia R."/>
            <person name="Popoff A."/>
            <person name="Bader C.D."/>
            <person name="Loehr J."/>
            <person name="Walesch S."/>
            <person name="Walt C."/>
            <person name="Boldt J."/>
            <person name="Bunk B."/>
            <person name="Haeckl F.J.F.P.J."/>
            <person name="Gunesch A.P."/>
            <person name="Birkelbach J."/>
            <person name="Nuebel U."/>
            <person name="Pietschmann T."/>
            <person name="Bach T."/>
            <person name="Mueller R."/>
        </authorList>
    </citation>
    <scope>NUCLEOTIDE SEQUENCE [LARGE SCALE GENOMIC DNA]</scope>
    <source>
        <strain evidence="6 7">MSr12523</strain>
    </source>
</reference>
<dbReference type="Pfam" id="PF03466">
    <property type="entry name" value="LysR_substrate"/>
    <property type="match status" value="1"/>
</dbReference>
<name>A0ABZ2KNS2_9BACT</name>
<dbReference type="InterPro" id="IPR036388">
    <property type="entry name" value="WH-like_DNA-bd_sf"/>
</dbReference>
<protein>
    <submittedName>
        <fullName evidence="6">LysR family transcriptional regulator</fullName>
    </submittedName>
</protein>
<dbReference type="PROSITE" id="PS50931">
    <property type="entry name" value="HTH_LYSR"/>
    <property type="match status" value="1"/>
</dbReference>
<dbReference type="EMBL" id="CP089982">
    <property type="protein sequence ID" value="WXA98634.1"/>
    <property type="molecule type" value="Genomic_DNA"/>
</dbReference>
<evidence type="ECO:0000313" key="6">
    <source>
        <dbReference type="EMBL" id="WXA98634.1"/>
    </source>
</evidence>
<dbReference type="CDD" id="cd08422">
    <property type="entry name" value="PBP2_CrgA_like"/>
    <property type="match status" value="1"/>
</dbReference>
<evidence type="ECO:0000256" key="3">
    <source>
        <dbReference type="ARBA" id="ARBA00023125"/>
    </source>
</evidence>
<dbReference type="SUPFAM" id="SSF53850">
    <property type="entry name" value="Periplasmic binding protein-like II"/>
    <property type="match status" value="1"/>
</dbReference>
<evidence type="ECO:0000256" key="2">
    <source>
        <dbReference type="ARBA" id="ARBA00023015"/>
    </source>
</evidence>
<evidence type="ECO:0000256" key="1">
    <source>
        <dbReference type="ARBA" id="ARBA00009437"/>
    </source>
</evidence>
<dbReference type="Gene3D" id="1.10.10.10">
    <property type="entry name" value="Winged helix-like DNA-binding domain superfamily/Winged helix DNA-binding domain"/>
    <property type="match status" value="1"/>
</dbReference>
<dbReference type="RefSeq" id="WP_394849249.1">
    <property type="nucleotide sequence ID" value="NZ_CP089982.1"/>
</dbReference>
<proteinExistence type="inferred from homology"/>
<dbReference type="Pfam" id="PF00126">
    <property type="entry name" value="HTH_1"/>
    <property type="match status" value="1"/>
</dbReference>
<sequence length="290" mass="31704">MTESWDDLRFFLAIARHKTRAAAAAALRVDATTVGRRMRALERRFDARLFARGPNGLVLTPAGLALAPRAEAVEAQVLAAEGALGGADSRLEGVLRITSSEGLSSYVLAPRLVEFRREHPGIRISLCAENRTLDLARHEADVAVRLFRPREPSLVARRVGALALHLYASAEYLRRAGQPRKLRDLAGHDWVGFDASLDRTPPSRWMHDHATASRCVLRSNSTTVVLAACAAGHGIAMAPACFTKHFFGLEQVLPRVVLEAEVWAVTHPDLYPSARVKALLAWLGRTLAST</sequence>
<gene>
    <name evidence="6" type="ORF">LZC95_17600</name>
</gene>
<evidence type="ECO:0000256" key="4">
    <source>
        <dbReference type="ARBA" id="ARBA00023163"/>
    </source>
</evidence>
<dbReference type="InterPro" id="IPR000847">
    <property type="entry name" value="LysR_HTH_N"/>
</dbReference>
<keyword evidence="3" id="KW-0238">DNA-binding</keyword>
<dbReference type="PANTHER" id="PTHR30537">
    <property type="entry name" value="HTH-TYPE TRANSCRIPTIONAL REGULATOR"/>
    <property type="match status" value="1"/>
</dbReference>
<comment type="similarity">
    <text evidence="1">Belongs to the LysR transcriptional regulatory family.</text>
</comment>
<dbReference type="Proteomes" id="UP001379533">
    <property type="component" value="Chromosome"/>
</dbReference>
<dbReference type="InterPro" id="IPR005119">
    <property type="entry name" value="LysR_subst-bd"/>
</dbReference>
<dbReference type="SUPFAM" id="SSF46785">
    <property type="entry name" value="Winged helix' DNA-binding domain"/>
    <property type="match status" value="1"/>
</dbReference>
<keyword evidence="7" id="KW-1185">Reference proteome</keyword>
<evidence type="ECO:0000259" key="5">
    <source>
        <dbReference type="PROSITE" id="PS50931"/>
    </source>
</evidence>
<dbReference type="InterPro" id="IPR058163">
    <property type="entry name" value="LysR-type_TF_proteobact-type"/>
</dbReference>
<evidence type="ECO:0000313" key="7">
    <source>
        <dbReference type="Proteomes" id="UP001379533"/>
    </source>
</evidence>
<dbReference type="InterPro" id="IPR036390">
    <property type="entry name" value="WH_DNA-bd_sf"/>
</dbReference>
<feature type="domain" description="HTH lysR-type" evidence="5">
    <location>
        <begin position="1"/>
        <end position="60"/>
    </location>
</feature>
<organism evidence="6 7">
    <name type="scientific">Pendulispora brunnea</name>
    <dbReference type="NCBI Taxonomy" id="2905690"/>
    <lineage>
        <taxon>Bacteria</taxon>
        <taxon>Pseudomonadati</taxon>
        <taxon>Myxococcota</taxon>
        <taxon>Myxococcia</taxon>
        <taxon>Myxococcales</taxon>
        <taxon>Sorangiineae</taxon>
        <taxon>Pendulisporaceae</taxon>
        <taxon>Pendulispora</taxon>
    </lineage>
</organism>